<keyword evidence="2" id="KW-0472">Membrane</keyword>
<sequence>MTQADTTEPGGRSREDIPVGAGGGGAADARNGPAAGSGYAADGPAPGGRGGVTGSRATAAGTEGPPVSRTPAAGTGGPPVTAAPAAGTGGPPVTAAPAAGTGGPPVTPAAAAGTGGAAGSRTPPPGPWKRGPVLAASALLLGLLMLLHAHIPNRAGGLGSLVETFLPWFGLLVPVLLLAALRRRSAIAAVALLVPVAVWLGQFGGLLGDKSRPAADLTVISHNVGAENPDPAGTARVLAASGADLLALLEVTEDARSTYEKELAKVYPHRTVQGTVGLWSKRPLSRTRPVDTLMDAGPLGDAKPAHVKMTYNRSLRTTVHTARGPLAVYVAHLGSVRVNPREGYATADRDRGARALAAAVAAEPNERVILLGDLNGTTDDRALNVLTARLRPVHEEAGHGFGFSWPAKFPLVRIDQIMVRGMQPMSSRVLRATGSDHLPVAAGISWPASRP</sequence>
<reference evidence="4 5" key="1">
    <citation type="submission" date="2020-08" db="EMBL/GenBank/DDBJ databases">
        <title>Genomic Encyclopedia of Type Strains, Phase IV (KMG-IV): sequencing the most valuable type-strain genomes for metagenomic binning, comparative biology and taxonomic classification.</title>
        <authorList>
            <person name="Goeker M."/>
        </authorList>
    </citation>
    <scope>NUCLEOTIDE SEQUENCE [LARGE SCALE GENOMIC DNA]</scope>
    <source>
        <strain evidence="4 5">DSM 40141</strain>
    </source>
</reference>
<feature type="transmembrane region" description="Helical" evidence="2">
    <location>
        <begin position="186"/>
        <end position="207"/>
    </location>
</feature>
<comment type="caution">
    <text evidence="4">The sequence shown here is derived from an EMBL/GenBank/DDBJ whole genome shotgun (WGS) entry which is preliminary data.</text>
</comment>
<dbReference type="Proteomes" id="UP000540423">
    <property type="component" value="Unassembled WGS sequence"/>
</dbReference>
<feature type="domain" description="Endonuclease/exonuclease/phosphatase" evidence="3">
    <location>
        <begin position="220"/>
        <end position="437"/>
    </location>
</feature>
<feature type="compositionally biased region" description="Low complexity" evidence="1">
    <location>
        <begin position="70"/>
        <end position="99"/>
    </location>
</feature>
<accession>A0A7X0HJ97</accession>
<protein>
    <submittedName>
        <fullName evidence="4">Vancomycin resistance protein VanJ</fullName>
    </submittedName>
</protein>
<evidence type="ECO:0000313" key="4">
    <source>
        <dbReference type="EMBL" id="MBB6438699.1"/>
    </source>
</evidence>
<evidence type="ECO:0000256" key="1">
    <source>
        <dbReference type="SAM" id="MobiDB-lite"/>
    </source>
</evidence>
<feature type="transmembrane region" description="Helical" evidence="2">
    <location>
        <begin position="157"/>
        <end position="179"/>
    </location>
</feature>
<organism evidence="4 5">
    <name type="scientific">Streptomyces candidus</name>
    <dbReference type="NCBI Taxonomy" id="67283"/>
    <lineage>
        <taxon>Bacteria</taxon>
        <taxon>Bacillati</taxon>
        <taxon>Actinomycetota</taxon>
        <taxon>Actinomycetes</taxon>
        <taxon>Kitasatosporales</taxon>
        <taxon>Streptomycetaceae</taxon>
        <taxon>Streptomyces</taxon>
    </lineage>
</organism>
<dbReference type="InterPro" id="IPR036691">
    <property type="entry name" value="Endo/exonu/phosph_ase_sf"/>
</dbReference>
<dbReference type="EMBL" id="JACHEM010000014">
    <property type="protein sequence ID" value="MBB6438699.1"/>
    <property type="molecule type" value="Genomic_DNA"/>
</dbReference>
<gene>
    <name evidence="4" type="ORF">HNQ79_005211</name>
</gene>
<feature type="region of interest" description="Disordered" evidence="1">
    <location>
        <begin position="1"/>
        <end position="126"/>
    </location>
</feature>
<proteinExistence type="predicted"/>
<dbReference type="Pfam" id="PF03372">
    <property type="entry name" value="Exo_endo_phos"/>
    <property type="match status" value="1"/>
</dbReference>
<name>A0A7X0HJ97_9ACTN</name>
<keyword evidence="2" id="KW-0812">Transmembrane</keyword>
<dbReference type="SUPFAM" id="SSF56219">
    <property type="entry name" value="DNase I-like"/>
    <property type="match status" value="1"/>
</dbReference>
<dbReference type="InterPro" id="IPR005135">
    <property type="entry name" value="Endo/exonuclease/phosphatase"/>
</dbReference>
<dbReference type="Gene3D" id="3.60.10.10">
    <property type="entry name" value="Endonuclease/exonuclease/phosphatase"/>
    <property type="match status" value="1"/>
</dbReference>
<feature type="transmembrane region" description="Helical" evidence="2">
    <location>
        <begin position="131"/>
        <end position="151"/>
    </location>
</feature>
<keyword evidence="5" id="KW-1185">Reference proteome</keyword>
<keyword evidence="2" id="KW-1133">Transmembrane helix</keyword>
<dbReference type="GO" id="GO:0003824">
    <property type="term" value="F:catalytic activity"/>
    <property type="evidence" value="ECO:0007669"/>
    <property type="project" value="InterPro"/>
</dbReference>
<evidence type="ECO:0000259" key="3">
    <source>
        <dbReference type="Pfam" id="PF03372"/>
    </source>
</evidence>
<dbReference type="AlphaFoldDB" id="A0A7X0HJ97"/>
<evidence type="ECO:0000313" key="5">
    <source>
        <dbReference type="Proteomes" id="UP000540423"/>
    </source>
</evidence>
<evidence type="ECO:0000256" key="2">
    <source>
        <dbReference type="SAM" id="Phobius"/>
    </source>
</evidence>
<feature type="compositionally biased region" description="Low complexity" evidence="1">
    <location>
        <begin position="27"/>
        <end position="44"/>
    </location>
</feature>